<dbReference type="Proteomes" id="UP000327011">
    <property type="component" value="Unassembled WGS sequence"/>
</dbReference>
<dbReference type="EMBL" id="VYTZ01000003">
    <property type="protein sequence ID" value="KAA9379585.1"/>
    <property type="molecule type" value="Genomic_DNA"/>
</dbReference>
<organism evidence="1 2">
    <name type="scientific">Microbispora cellulosiformans</name>
    <dbReference type="NCBI Taxonomy" id="2614688"/>
    <lineage>
        <taxon>Bacteria</taxon>
        <taxon>Bacillati</taxon>
        <taxon>Actinomycetota</taxon>
        <taxon>Actinomycetes</taxon>
        <taxon>Streptosporangiales</taxon>
        <taxon>Streptosporangiaceae</taxon>
        <taxon>Microbispora</taxon>
    </lineage>
</organism>
<protein>
    <submittedName>
        <fullName evidence="1">Uncharacterized protein</fullName>
    </submittedName>
</protein>
<reference evidence="1 2" key="1">
    <citation type="submission" date="2019-09" db="EMBL/GenBank/DDBJ databases">
        <title>Screening of Novel Bioactive Compounds from Soil-Associated.</title>
        <authorList>
            <person name="Gong X."/>
        </authorList>
    </citation>
    <scope>NUCLEOTIDE SEQUENCE [LARGE SCALE GENOMIC DNA]</scope>
    <source>
        <strain evidence="1 2">Gxj-6</strain>
    </source>
</reference>
<keyword evidence="2" id="KW-1185">Reference proteome</keyword>
<comment type="caution">
    <text evidence="1">The sequence shown here is derived from an EMBL/GenBank/DDBJ whole genome shotgun (WGS) entry which is preliminary data.</text>
</comment>
<dbReference type="AlphaFoldDB" id="A0A5J5K4S7"/>
<proteinExistence type="predicted"/>
<dbReference type="RefSeq" id="WP_191910006.1">
    <property type="nucleotide sequence ID" value="NZ_VYTZ01000003.1"/>
</dbReference>
<gene>
    <name evidence="1" type="ORF">F5972_07975</name>
</gene>
<evidence type="ECO:0000313" key="2">
    <source>
        <dbReference type="Proteomes" id="UP000327011"/>
    </source>
</evidence>
<accession>A0A5J5K4S7</accession>
<name>A0A5J5K4S7_9ACTN</name>
<evidence type="ECO:0000313" key="1">
    <source>
        <dbReference type="EMBL" id="KAA9379585.1"/>
    </source>
</evidence>
<sequence length="113" mass="12172">MNGRVVVLVDPAGVVAVFEDWPAVCVVRVHPHTRRRDVRCREPIYRGVPGAPEPVGVPGGRVAGIRLADEDLAGRLLGQRCLMHWPGGLAEAGTEWVPFDPGRHRGLLLGEGA</sequence>